<dbReference type="Proteomes" id="UP000197019">
    <property type="component" value="Chromosome"/>
</dbReference>
<feature type="domain" description="NACHT" evidence="1">
    <location>
        <begin position="145"/>
        <end position="306"/>
    </location>
</feature>
<dbReference type="AlphaFoldDB" id="A0A1Z4C0T0"/>
<protein>
    <recommendedName>
        <fullName evidence="1">NACHT domain-containing protein</fullName>
    </recommendedName>
</protein>
<reference evidence="2 3" key="1">
    <citation type="submission" date="2017-06" db="EMBL/GenBank/DDBJ databases">
        <title>Genome Sequencing of the methanotroph Methylovulum psychrotolerants str. HV10-M2 isolated from a high-altitude environment.</title>
        <authorList>
            <person name="Mateos-Rivera A."/>
        </authorList>
    </citation>
    <scope>NUCLEOTIDE SEQUENCE [LARGE SCALE GENOMIC DNA]</scope>
    <source>
        <strain evidence="2 3">HV10_M2</strain>
    </source>
</reference>
<sequence length="931" mass="102821">MQGIDKINPQFNKWLQALSSDPIACISGLACMAMAVVMPYLGKKVADSLPGIINNAFSRLTLIGIQWFSPCCFTLRYKRQVLFGGEVLASSGLSVPGILALAGEKTYIQLNLSPCLSPNKPACFRGKALQGNRPIWAFLPEKQALAVLGVPGGGKSALLRHIAVTFAANRQLMYQATARTPMWLSLRGHVGAIMAGQMDLAQLAQAHFSNQNRYPGLNPPAQWFAKQLHKGKAIVLLDDLADIADTATRRRVALWIDRQISHYRHCLFVVTSRPEGYWDTPLQHADCLEILPLAGPQVREFACRWYGQQALVEADRTAGERKADELLACLRHPPALDILKANPLLLTMLAVVYSRHQQVPEQRVALFAQTCTLALGQGRAGGFYDNLTAAQKQIVLQPLAAAMRGHYQSDITEAEALRLIAEPLRRLGFDSQILGGQFLTAVAAHSGLLLGDAAQGWRFAHLALQDYLTACHWLAYPPDQTWQALVADNVWHETLRFYSAQANASAIVRACLQQNTWASLSLASDCADVALAVDEPVLQALRTTLAENVVSGDTGLRQLAANVRLNNRLKTLQTLNRQTEITAGWISCAEYQLFVDATGGTEYPADCVPNKAQQAVLGIKAADAQAFCLWLSQKTGQHYRLPTVSEAQQGITASPQPPYAVWCWEQGNYALVWQDVSHSNHYLRQLSDLHPLAVRFGYGLLKNPADRAAIALYLAGYFYSLDLERGFDSDFDPDLCPALEQILDLAPLPTPSRSQDRALVYAIAHAFEHVRSLDFSLDCGLDLGYMQGLERVMDIKLAKQCIPDLKEVVGRLGMSPLAPLFKELLAAIESPQANGISIRQAARAIILYDLDVLLTVRWEAFCRQLNSLLTQQKRLLFWRKTEAVDSELLKETLLAWFWAYKITAARSEGLLPAWEGIKIVRERGGCGKGWA</sequence>
<accession>A0A1Z4C0T0</accession>
<dbReference type="KEGG" id="mpsy:CEK71_14230"/>
<dbReference type="Pfam" id="PF05729">
    <property type="entry name" value="NACHT"/>
    <property type="match status" value="1"/>
</dbReference>
<dbReference type="RefSeq" id="WP_088620004.1">
    <property type="nucleotide sequence ID" value="NZ_CP022129.1"/>
</dbReference>
<dbReference type="InterPro" id="IPR016187">
    <property type="entry name" value="CTDL_fold"/>
</dbReference>
<evidence type="ECO:0000313" key="2">
    <source>
        <dbReference type="EMBL" id="ASF47132.1"/>
    </source>
</evidence>
<dbReference type="InterPro" id="IPR007111">
    <property type="entry name" value="NACHT_NTPase"/>
</dbReference>
<evidence type="ECO:0000313" key="3">
    <source>
        <dbReference type="Proteomes" id="UP000197019"/>
    </source>
</evidence>
<organism evidence="2 3">
    <name type="scientific">Methylovulum psychrotolerans</name>
    <dbReference type="NCBI Taxonomy" id="1704499"/>
    <lineage>
        <taxon>Bacteria</taxon>
        <taxon>Pseudomonadati</taxon>
        <taxon>Pseudomonadota</taxon>
        <taxon>Gammaproteobacteria</taxon>
        <taxon>Methylococcales</taxon>
        <taxon>Methylococcaceae</taxon>
        <taxon>Methylovulum</taxon>
    </lineage>
</organism>
<dbReference type="SUPFAM" id="SSF52540">
    <property type="entry name" value="P-loop containing nucleoside triphosphate hydrolases"/>
    <property type="match status" value="1"/>
</dbReference>
<dbReference type="Gene3D" id="3.90.1580.10">
    <property type="entry name" value="paralog of FGE (formylglycine-generating enzyme)"/>
    <property type="match status" value="1"/>
</dbReference>
<dbReference type="InterPro" id="IPR042095">
    <property type="entry name" value="SUMF_sf"/>
</dbReference>
<dbReference type="InterPro" id="IPR027417">
    <property type="entry name" value="P-loop_NTPase"/>
</dbReference>
<name>A0A1Z4C0T0_9GAMM</name>
<proteinExistence type="predicted"/>
<evidence type="ECO:0000259" key="1">
    <source>
        <dbReference type="Pfam" id="PF05729"/>
    </source>
</evidence>
<keyword evidence="3" id="KW-1185">Reference proteome</keyword>
<dbReference type="Gene3D" id="3.40.50.300">
    <property type="entry name" value="P-loop containing nucleotide triphosphate hydrolases"/>
    <property type="match status" value="1"/>
</dbReference>
<dbReference type="EMBL" id="CP022129">
    <property type="protein sequence ID" value="ASF47132.1"/>
    <property type="molecule type" value="Genomic_DNA"/>
</dbReference>
<gene>
    <name evidence="2" type="ORF">CEK71_14230</name>
</gene>
<dbReference type="OrthoDB" id="5625870at2"/>
<dbReference type="SUPFAM" id="SSF56436">
    <property type="entry name" value="C-type lectin-like"/>
    <property type="match status" value="1"/>
</dbReference>